<dbReference type="RefSeq" id="WP_331390427.1">
    <property type="nucleotide sequence ID" value="NZ_JAZKLB010000001.1"/>
</dbReference>
<feature type="domain" description="RES" evidence="1">
    <location>
        <begin position="15"/>
        <end position="140"/>
    </location>
</feature>
<dbReference type="EMBL" id="JAZKLI010000001">
    <property type="protein sequence ID" value="MEE9685495.1"/>
    <property type="molecule type" value="Genomic_DNA"/>
</dbReference>
<accession>A0ABU7UEY5</accession>
<proteinExistence type="predicted"/>
<dbReference type="InterPro" id="IPR014914">
    <property type="entry name" value="RES_dom"/>
</dbReference>
<dbReference type="SMART" id="SM00953">
    <property type="entry name" value="RES"/>
    <property type="match status" value="1"/>
</dbReference>
<evidence type="ECO:0000313" key="3">
    <source>
        <dbReference type="Proteomes" id="UP001335910"/>
    </source>
</evidence>
<comment type="caution">
    <text evidence="2">The sequence shown here is derived from an EMBL/GenBank/DDBJ whole genome shotgun (WGS) entry which is preliminary data.</text>
</comment>
<gene>
    <name evidence="2" type="ORF">V4839_18720</name>
</gene>
<evidence type="ECO:0000313" key="2">
    <source>
        <dbReference type="EMBL" id="MEE9685495.1"/>
    </source>
</evidence>
<dbReference type="Proteomes" id="UP001335910">
    <property type="component" value="Unassembled WGS sequence"/>
</dbReference>
<sequence length="157" mass="17601">MIFYRLVTRRYASDAWTGSGANQYGGRWNHKGTPAVYVSTSISLAALEILVHVKNEVMLSQYQLFTLTIADDDVEYLDKKWLPADWQENPAPVSTMDLGTGWLQANSALALVLPSCIIPYENNAILNPLHPDFKRALASVEHFPFDFDSRLAEKTAP</sequence>
<evidence type="ECO:0000259" key="1">
    <source>
        <dbReference type="SMART" id="SM00953"/>
    </source>
</evidence>
<organism evidence="2 3">
    <name type="scientific">Lelliottia amnigena</name>
    <name type="common">Enterobacter amnigenus</name>
    <dbReference type="NCBI Taxonomy" id="61646"/>
    <lineage>
        <taxon>Bacteria</taxon>
        <taxon>Pseudomonadati</taxon>
        <taxon>Pseudomonadota</taxon>
        <taxon>Gammaproteobacteria</taxon>
        <taxon>Enterobacterales</taxon>
        <taxon>Enterobacteriaceae</taxon>
        <taxon>Lelliottia</taxon>
    </lineage>
</organism>
<name>A0ABU7UEY5_LELAM</name>
<reference evidence="2 3" key="1">
    <citation type="submission" date="2023-10" db="EMBL/GenBank/DDBJ databases">
        <title>Wastewater isolates of ESBL- and carbapenemase-producing Gram-negative bacteria from New Zealand.</title>
        <authorList>
            <person name="Straub C."/>
            <person name="Weaver L."/>
            <person name="Cornelius A."/>
            <person name="Mcgill E."/>
            <person name="Dyet K."/>
            <person name="White L."/>
            <person name="Pattis I."/>
        </authorList>
    </citation>
    <scope>NUCLEOTIDE SEQUENCE [LARGE SCALE GENOMIC DNA]</scope>
    <source>
        <strain evidence="2 3">ESBL35</strain>
    </source>
</reference>
<protein>
    <submittedName>
        <fullName evidence="2">RES domain-containing protein</fullName>
    </submittedName>
</protein>
<dbReference type="Pfam" id="PF08808">
    <property type="entry name" value="RES"/>
    <property type="match status" value="1"/>
</dbReference>
<keyword evidence="3" id="KW-1185">Reference proteome</keyword>